<feature type="compositionally biased region" description="Basic residues" evidence="1">
    <location>
        <begin position="124"/>
        <end position="133"/>
    </location>
</feature>
<feature type="region of interest" description="Disordered" evidence="1">
    <location>
        <begin position="112"/>
        <end position="163"/>
    </location>
</feature>
<feature type="region of interest" description="Disordered" evidence="1">
    <location>
        <begin position="274"/>
        <end position="358"/>
    </location>
</feature>
<evidence type="ECO:0000313" key="2">
    <source>
        <dbReference type="EMBL" id="THH06745.1"/>
    </source>
</evidence>
<comment type="caution">
    <text evidence="2">The sequence shown here is derived from an EMBL/GenBank/DDBJ whole genome shotgun (WGS) entry which is preliminary data.</text>
</comment>
<dbReference type="Proteomes" id="UP000310158">
    <property type="component" value="Unassembled WGS sequence"/>
</dbReference>
<sequence length="358" mass="40457">MQFNDSENRIPDFTALITWYQTCKMEHPLYRQPLLAFWWEIKPLDTEKEWDGGIARHEAGVVASQHIEQVNEQAQFAFAQYGQGPKFTFIFVGLWFTLMKYEISPISPPVKRRRYVKDGQPPKYGRKVRRQKFDHKDSGMSNQVNQPSGSRQTLSGNSGDLSSDDDLLGAPHPSVIYHNQPVLRFDRQGFHPLFLKALDEVMSLYKGIISFQPSFFNVPPGDHQVSPSSKASTSCVRAFFHIRSSPYILQIATSNFEVAMVEKLDLRKATVKEDLKDDPDSLPSPPDKGSPYVPRTRLLGKELGAPRMTRAVSRAALNAPETNHSSSRRPDPPSPSPAPRSNPNLKGKGKRNPQDRDD</sequence>
<reference evidence="2 3" key="1">
    <citation type="submission" date="2019-02" db="EMBL/GenBank/DDBJ databases">
        <title>Genome sequencing of the rare red list fungi Bondarzewia mesenterica.</title>
        <authorList>
            <person name="Buettner E."/>
            <person name="Kellner H."/>
        </authorList>
    </citation>
    <scope>NUCLEOTIDE SEQUENCE [LARGE SCALE GENOMIC DNA]</scope>
    <source>
        <strain evidence="2 3">DSM 108281</strain>
    </source>
</reference>
<protein>
    <submittedName>
        <fullName evidence="2">Uncharacterized protein</fullName>
    </submittedName>
</protein>
<evidence type="ECO:0000256" key="1">
    <source>
        <dbReference type="SAM" id="MobiDB-lite"/>
    </source>
</evidence>
<keyword evidence="3" id="KW-1185">Reference proteome</keyword>
<evidence type="ECO:0000313" key="3">
    <source>
        <dbReference type="Proteomes" id="UP000310158"/>
    </source>
</evidence>
<organism evidence="2 3">
    <name type="scientific">Bondarzewia mesenterica</name>
    <dbReference type="NCBI Taxonomy" id="1095465"/>
    <lineage>
        <taxon>Eukaryota</taxon>
        <taxon>Fungi</taxon>
        <taxon>Dikarya</taxon>
        <taxon>Basidiomycota</taxon>
        <taxon>Agaricomycotina</taxon>
        <taxon>Agaricomycetes</taxon>
        <taxon>Russulales</taxon>
        <taxon>Bondarzewiaceae</taxon>
        <taxon>Bondarzewia</taxon>
    </lineage>
</organism>
<proteinExistence type="predicted"/>
<dbReference type="EMBL" id="SGPL01000846">
    <property type="protein sequence ID" value="THH06745.1"/>
    <property type="molecule type" value="Genomic_DNA"/>
</dbReference>
<name>A0A4S4L5S6_9AGAM</name>
<accession>A0A4S4L5S6</accession>
<dbReference type="AlphaFoldDB" id="A0A4S4L5S6"/>
<gene>
    <name evidence="2" type="ORF">EW146_g9516</name>
</gene>
<feature type="compositionally biased region" description="Polar residues" evidence="1">
    <location>
        <begin position="139"/>
        <end position="153"/>
    </location>
</feature>